<dbReference type="AlphaFoldDB" id="A0AAN8X460"/>
<sequence length="56" mass="6483">VKNESNQEQDLLKHRIHHLEEELKQSVPRTVADQTTAQMANITAKYRSLLHDQASM</sequence>
<evidence type="ECO:0000313" key="2">
    <source>
        <dbReference type="Proteomes" id="UP001381693"/>
    </source>
</evidence>
<gene>
    <name evidence="1" type="ORF">SK128_023620</name>
</gene>
<feature type="non-terminal residue" evidence="1">
    <location>
        <position position="1"/>
    </location>
</feature>
<dbReference type="Proteomes" id="UP001381693">
    <property type="component" value="Unassembled WGS sequence"/>
</dbReference>
<keyword evidence="2" id="KW-1185">Reference proteome</keyword>
<organism evidence="1 2">
    <name type="scientific">Halocaridina rubra</name>
    <name type="common">Hawaiian red shrimp</name>
    <dbReference type="NCBI Taxonomy" id="373956"/>
    <lineage>
        <taxon>Eukaryota</taxon>
        <taxon>Metazoa</taxon>
        <taxon>Ecdysozoa</taxon>
        <taxon>Arthropoda</taxon>
        <taxon>Crustacea</taxon>
        <taxon>Multicrustacea</taxon>
        <taxon>Malacostraca</taxon>
        <taxon>Eumalacostraca</taxon>
        <taxon>Eucarida</taxon>
        <taxon>Decapoda</taxon>
        <taxon>Pleocyemata</taxon>
        <taxon>Caridea</taxon>
        <taxon>Atyoidea</taxon>
        <taxon>Atyidae</taxon>
        <taxon>Halocaridina</taxon>
    </lineage>
</organism>
<feature type="non-terminal residue" evidence="1">
    <location>
        <position position="56"/>
    </location>
</feature>
<protein>
    <submittedName>
        <fullName evidence="1">Uncharacterized protein</fullName>
    </submittedName>
</protein>
<name>A0AAN8X460_HALRR</name>
<evidence type="ECO:0000313" key="1">
    <source>
        <dbReference type="EMBL" id="KAK7073753.1"/>
    </source>
</evidence>
<reference evidence="1 2" key="1">
    <citation type="submission" date="2023-11" db="EMBL/GenBank/DDBJ databases">
        <title>Halocaridina rubra genome assembly.</title>
        <authorList>
            <person name="Smith C."/>
        </authorList>
    </citation>
    <scope>NUCLEOTIDE SEQUENCE [LARGE SCALE GENOMIC DNA]</scope>
    <source>
        <strain evidence="1">EP-1</strain>
        <tissue evidence="1">Whole</tissue>
    </source>
</reference>
<comment type="caution">
    <text evidence="1">The sequence shown here is derived from an EMBL/GenBank/DDBJ whole genome shotgun (WGS) entry which is preliminary data.</text>
</comment>
<accession>A0AAN8X460</accession>
<proteinExistence type="predicted"/>
<dbReference type="EMBL" id="JAXCGZ010012150">
    <property type="protein sequence ID" value="KAK7073753.1"/>
    <property type="molecule type" value="Genomic_DNA"/>
</dbReference>